<dbReference type="PANTHER" id="PTHR11487">
    <property type="entry name" value="THIOESTERASE"/>
    <property type="match status" value="1"/>
</dbReference>
<evidence type="ECO:0000256" key="1">
    <source>
        <dbReference type="ARBA" id="ARBA00007169"/>
    </source>
</evidence>
<dbReference type="SMART" id="SM00824">
    <property type="entry name" value="PKS_TE"/>
    <property type="match status" value="1"/>
</dbReference>
<dbReference type="OrthoDB" id="2213423at2"/>
<dbReference type="eggNOG" id="COG3208">
    <property type="taxonomic scope" value="Bacteria"/>
</dbReference>
<organism evidence="4 5">
    <name type="scientific">Bacillus zhangzhouensis</name>
    <dbReference type="NCBI Taxonomy" id="1178540"/>
    <lineage>
        <taxon>Bacteria</taxon>
        <taxon>Bacillati</taxon>
        <taxon>Bacillota</taxon>
        <taxon>Bacilli</taxon>
        <taxon>Bacillales</taxon>
        <taxon>Bacillaceae</taxon>
        <taxon>Bacillus</taxon>
    </lineage>
</organism>
<dbReference type="Gene3D" id="3.40.50.1820">
    <property type="entry name" value="alpha/beta hydrolase"/>
    <property type="match status" value="1"/>
</dbReference>
<keyword evidence="5" id="KW-1185">Reference proteome</keyword>
<dbReference type="InterPro" id="IPR012223">
    <property type="entry name" value="TEII"/>
</dbReference>
<accession>A0A081L7S6</accession>
<evidence type="ECO:0000313" key="5">
    <source>
        <dbReference type="Proteomes" id="UP000028091"/>
    </source>
</evidence>
<dbReference type="InterPro" id="IPR020802">
    <property type="entry name" value="TesA-like"/>
</dbReference>
<comment type="similarity">
    <text evidence="1">Belongs to the thioesterase family.</text>
</comment>
<dbReference type="SUPFAM" id="SSF53474">
    <property type="entry name" value="alpha/beta-Hydrolases"/>
    <property type="match status" value="1"/>
</dbReference>
<dbReference type="GO" id="GO:0016787">
    <property type="term" value="F:hydrolase activity"/>
    <property type="evidence" value="ECO:0007669"/>
    <property type="project" value="UniProtKB-KW"/>
</dbReference>
<dbReference type="GO" id="GO:0008610">
    <property type="term" value="P:lipid biosynthetic process"/>
    <property type="evidence" value="ECO:0007669"/>
    <property type="project" value="TreeGrafter"/>
</dbReference>
<comment type="caution">
    <text evidence="4">The sequence shown here is derived from an EMBL/GenBank/DDBJ whole genome shotgun (WGS) entry which is preliminary data.</text>
</comment>
<dbReference type="Proteomes" id="UP000028091">
    <property type="component" value="Unassembled WGS sequence"/>
</dbReference>
<dbReference type="RefSeq" id="WP_034324257.1">
    <property type="nucleotide sequence ID" value="NZ_JOTP01000026.1"/>
</dbReference>
<feature type="domain" description="Thioesterase TesA-like" evidence="3">
    <location>
        <begin position="18"/>
        <end position="185"/>
    </location>
</feature>
<gene>
    <name evidence="4" type="ORF">BA70_09630</name>
</gene>
<dbReference type="InterPro" id="IPR001031">
    <property type="entry name" value="Thioesterase"/>
</dbReference>
<evidence type="ECO:0000256" key="2">
    <source>
        <dbReference type="ARBA" id="ARBA00022801"/>
    </source>
</evidence>
<evidence type="ECO:0000313" key="4">
    <source>
        <dbReference type="EMBL" id="KEP25302.1"/>
    </source>
</evidence>
<keyword evidence="2" id="KW-0378">Hydrolase</keyword>
<name>A0A081L7S6_9BACI</name>
<proteinExistence type="inferred from homology"/>
<dbReference type="AlphaFoldDB" id="A0A081L7S6"/>
<reference evidence="4 5" key="1">
    <citation type="submission" date="2012-09" db="EMBL/GenBank/DDBJ databases">
        <title>Genome Sequence of Bacillus sp. DW5-4.</title>
        <authorList>
            <person name="Lai Q."/>
            <person name="Liu Y."/>
            <person name="Shao Z."/>
        </authorList>
    </citation>
    <scope>NUCLEOTIDE SEQUENCE [LARGE SCALE GENOMIC DNA]</scope>
    <source>
        <strain evidence="4 5">DW5-4</strain>
    </source>
</reference>
<evidence type="ECO:0000259" key="3">
    <source>
        <dbReference type="SMART" id="SM00824"/>
    </source>
</evidence>
<dbReference type="InterPro" id="IPR029058">
    <property type="entry name" value="AB_hydrolase_fold"/>
</dbReference>
<protein>
    <submittedName>
        <fullName evidence="4">Thioesterase</fullName>
    </submittedName>
</protein>
<dbReference type="PANTHER" id="PTHR11487:SF0">
    <property type="entry name" value="S-ACYL FATTY ACID SYNTHASE THIOESTERASE, MEDIUM CHAIN"/>
    <property type="match status" value="1"/>
</dbReference>
<sequence>MNQLLKTFEKKSDLIQLICFPFAGGYSASYRPLFEQLKGIAEVTAAEPPGHGTNLMPLESSIDRLAELYKEGLTGKLNRPFILFGHSMGGLVVYRLTQLLEKEGIYPAAVVISAIQPPQTKRRILTHLSNEAFVQHIAEMGGIPKELLENKPMMDYFTPSLRADYQALETFQHTDKSIIESPVYLFNGKQDEKCMQYASGWLKWAKTIERTNFDGGHMYINTHLEHFTEQMRHVIEHATNHQLIKH</sequence>
<dbReference type="EMBL" id="JOTP01000026">
    <property type="protein sequence ID" value="KEP25302.1"/>
    <property type="molecule type" value="Genomic_DNA"/>
</dbReference>
<dbReference type="Pfam" id="PF00975">
    <property type="entry name" value="Thioesterase"/>
    <property type="match status" value="1"/>
</dbReference>